<feature type="domain" description="STAS" evidence="3">
    <location>
        <begin position="16"/>
        <end position="111"/>
    </location>
</feature>
<gene>
    <name evidence="4" type="ORF">ACFYNZ_09880</name>
</gene>
<protein>
    <recommendedName>
        <fullName evidence="2">Anti-sigma factor antagonist</fullName>
    </recommendedName>
</protein>
<accession>A0ABW6KQV2</accession>
<dbReference type="Pfam" id="PF13466">
    <property type="entry name" value="STAS_2"/>
    <property type="match status" value="1"/>
</dbReference>
<dbReference type="Gene3D" id="3.30.750.24">
    <property type="entry name" value="STAS domain"/>
    <property type="match status" value="1"/>
</dbReference>
<dbReference type="InterPro" id="IPR058548">
    <property type="entry name" value="MlaB-like_STAS"/>
</dbReference>
<dbReference type="EMBL" id="JBIAFJ010000005">
    <property type="protein sequence ID" value="MFE9169819.1"/>
    <property type="molecule type" value="Genomic_DNA"/>
</dbReference>
<dbReference type="CDD" id="cd07043">
    <property type="entry name" value="STAS_anti-anti-sigma_factors"/>
    <property type="match status" value="1"/>
</dbReference>
<evidence type="ECO:0000313" key="5">
    <source>
        <dbReference type="Proteomes" id="UP001601197"/>
    </source>
</evidence>
<dbReference type="InterPro" id="IPR002645">
    <property type="entry name" value="STAS_dom"/>
</dbReference>
<dbReference type="SUPFAM" id="SSF52091">
    <property type="entry name" value="SpoIIaa-like"/>
    <property type="match status" value="1"/>
</dbReference>
<dbReference type="PROSITE" id="PS50801">
    <property type="entry name" value="STAS"/>
    <property type="match status" value="1"/>
</dbReference>
<dbReference type="InterPro" id="IPR036513">
    <property type="entry name" value="STAS_dom_sf"/>
</dbReference>
<evidence type="ECO:0000259" key="3">
    <source>
        <dbReference type="PROSITE" id="PS50801"/>
    </source>
</evidence>
<dbReference type="Proteomes" id="UP001601197">
    <property type="component" value="Unassembled WGS sequence"/>
</dbReference>
<evidence type="ECO:0000256" key="1">
    <source>
        <dbReference type="ARBA" id="ARBA00009013"/>
    </source>
</evidence>
<reference evidence="4 5" key="1">
    <citation type="submission" date="2024-10" db="EMBL/GenBank/DDBJ databases">
        <title>The Natural Products Discovery Center: Release of the First 8490 Sequenced Strains for Exploring Actinobacteria Biosynthetic Diversity.</title>
        <authorList>
            <person name="Kalkreuter E."/>
            <person name="Kautsar S.A."/>
            <person name="Yang D."/>
            <person name="Bader C.D."/>
            <person name="Teijaro C.N."/>
            <person name="Fluegel L."/>
            <person name="Davis C.M."/>
            <person name="Simpson J.R."/>
            <person name="Lauterbach L."/>
            <person name="Steele A.D."/>
            <person name="Gui C."/>
            <person name="Meng S."/>
            <person name="Li G."/>
            <person name="Viehrig K."/>
            <person name="Ye F."/>
            <person name="Su P."/>
            <person name="Kiefer A.F."/>
            <person name="Nichols A."/>
            <person name="Cepeda A.J."/>
            <person name="Yan W."/>
            <person name="Fan B."/>
            <person name="Jiang Y."/>
            <person name="Adhikari A."/>
            <person name="Zheng C.-J."/>
            <person name="Schuster L."/>
            <person name="Cowan T.M."/>
            <person name="Smanski M.J."/>
            <person name="Chevrette M.G."/>
            <person name="De Carvalho L.P.S."/>
            <person name="Shen B."/>
        </authorList>
    </citation>
    <scope>NUCLEOTIDE SEQUENCE [LARGE SCALE GENOMIC DNA]</scope>
    <source>
        <strain evidence="4 5">NPDC007147</strain>
    </source>
</reference>
<dbReference type="PANTHER" id="PTHR33495">
    <property type="entry name" value="ANTI-SIGMA FACTOR ANTAGONIST TM_1081-RELATED-RELATED"/>
    <property type="match status" value="1"/>
</dbReference>
<dbReference type="RefSeq" id="WP_388345383.1">
    <property type="nucleotide sequence ID" value="NZ_JBIAFJ010000005.1"/>
</dbReference>
<evidence type="ECO:0000256" key="2">
    <source>
        <dbReference type="RuleBase" id="RU003749"/>
    </source>
</evidence>
<dbReference type="NCBIfam" id="TIGR00377">
    <property type="entry name" value="ant_ant_sig"/>
    <property type="match status" value="1"/>
</dbReference>
<sequence length="111" mass="11728">MTPLNITHRDTAAGPVLHVTGELDHARATALRQRTERLALRPGQCLTLDLSGLEFCDSTGITALLAARQHALAAHADIVLAAVPPALLRVLTIVGLDQVFTLRPSGKPPVA</sequence>
<evidence type="ECO:0000313" key="4">
    <source>
        <dbReference type="EMBL" id="MFE9169819.1"/>
    </source>
</evidence>
<dbReference type="PANTHER" id="PTHR33495:SF2">
    <property type="entry name" value="ANTI-SIGMA FACTOR ANTAGONIST TM_1081-RELATED"/>
    <property type="match status" value="1"/>
</dbReference>
<organism evidence="4 5">
    <name type="scientific">Streptomyces kebangsaanensis</name>
    <dbReference type="NCBI Taxonomy" id="864058"/>
    <lineage>
        <taxon>Bacteria</taxon>
        <taxon>Bacillati</taxon>
        <taxon>Actinomycetota</taxon>
        <taxon>Actinomycetes</taxon>
        <taxon>Kitasatosporales</taxon>
        <taxon>Streptomycetaceae</taxon>
        <taxon>Streptomyces</taxon>
    </lineage>
</organism>
<keyword evidence="5" id="KW-1185">Reference proteome</keyword>
<comment type="similarity">
    <text evidence="1 2">Belongs to the anti-sigma-factor antagonist family.</text>
</comment>
<name>A0ABW6KQV2_9ACTN</name>
<dbReference type="InterPro" id="IPR003658">
    <property type="entry name" value="Anti-sigma_ant"/>
</dbReference>
<comment type="caution">
    <text evidence="4">The sequence shown here is derived from an EMBL/GenBank/DDBJ whole genome shotgun (WGS) entry which is preliminary data.</text>
</comment>
<proteinExistence type="inferred from homology"/>